<evidence type="ECO:0000313" key="6">
    <source>
        <dbReference type="Proteomes" id="UP000270230"/>
    </source>
</evidence>
<dbReference type="EMBL" id="QWIN01000620">
    <property type="protein sequence ID" value="RMY49038.1"/>
    <property type="molecule type" value="Genomic_DNA"/>
</dbReference>
<keyword evidence="1" id="KW-0677">Repeat</keyword>
<dbReference type="AlphaFoldDB" id="A0A3M7CAD6"/>
<dbReference type="Gene3D" id="1.20.1280.50">
    <property type="match status" value="1"/>
</dbReference>
<dbReference type="Gene3D" id="1.25.40.10">
    <property type="entry name" value="Tetratricopeptide repeat domain"/>
    <property type="match status" value="1"/>
</dbReference>
<dbReference type="PANTHER" id="PTHR22904">
    <property type="entry name" value="TPR REPEAT CONTAINING PROTEIN"/>
    <property type="match status" value="1"/>
</dbReference>
<dbReference type="InterPro" id="IPR032675">
    <property type="entry name" value="LRR_dom_sf"/>
</dbReference>
<dbReference type="SMART" id="SM00256">
    <property type="entry name" value="FBOX"/>
    <property type="match status" value="1"/>
</dbReference>
<evidence type="ECO:0000256" key="2">
    <source>
        <dbReference type="ARBA" id="ARBA00022803"/>
    </source>
</evidence>
<accession>A0A3M7CAD6</accession>
<dbReference type="InterPro" id="IPR036047">
    <property type="entry name" value="F-box-like_dom_sf"/>
</dbReference>
<protein>
    <recommendedName>
        <fullName evidence="4">F-box domain-containing protein</fullName>
    </recommendedName>
</protein>
<keyword evidence="2" id="KW-0802">TPR repeat</keyword>
<dbReference type="SUPFAM" id="SSF81383">
    <property type="entry name" value="F-box domain"/>
    <property type="match status" value="1"/>
</dbReference>
<reference evidence="5 6" key="1">
    <citation type="journal article" date="2018" name="BMC Genomics">
        <title>Genomic evidence for intraspecific hybridization in a clonal and extremely halotolerant yeast.</title>
        <authorList>
            <person name="Gostincar C."/>
            <person name="Stajich J.E."/>
            <person name="Zupancic J."/>
            <person name="Zalar P."/>
            <person name="Gunde-Cimerman N."/>
        </authorList>
    </citation>
    <scope>NUCLEOTIDE SEQUENCE [LARGE SCALE GENOMIC DNA]</scope>
    <source>
        <strain evidence="5 6">EXF-151</strain>
    </source>
</reference>
<dbReference type="Gene3D" id="3.80.10.10">
    <property type="entry name" value="Ribonuclease Inhibitor"/>
    <property type="match status" value="1"/>
</dbReference>
<sequence>MGRREYLSRLALGRSPFETIDRRNDGSSKQADDGESTETEGSVQSMHGTQQYNSKGRPINPTTDLRNAEMRTAQNSVLELVGVVERRERSEHSSEMKFRYIHHARQTVLAAEHETGEGIESLIQLLIAPLTTWWSDCLIQRCLIGLYPAEEPFASIVSSMWQTLRIGGFKGTYSVLVPGLIPYVTYVIARMCSEALAEDVIRRLSERVLRQTLPIRHRKRMLHILELTEAGLRLLIDGALLPMIYYATAQQIGIAPAYPLLPPLQYHLPWSPNSFHAFGWKPLIGLPLLRSISSPAALILGQTLLHIESEEGIISSTDLTTFRRPSFGELPDVPKTPAIKDPLGWILFQTYGLRRKVVEWCGWTVAPSANAPNLDAKHEIDVLDGNGDGTDGNVRRHRSTALARLPAQHLAAHIDSFLERIVLLPFECIVLRAVAVSYTNSPLPKTLEALAATPILSGPFGGWISQALHSHSAIASASAQINKVGLALILRLTMGTLLCTGVAKGICWIARMNRVQEGLQREGKSCYKRGDYKTAIGHFDRAIGRAPSVQLLDNRAACHEKLNDLPAALKDAKRAIQFQNEDPTGYLRAGKVLVKMEKQSVALEIYAHGLKKVKHIGQGYELLRKVHGELTTQLAPPTSVDPLTVLPRELAELILSYLSFQQRIAISRVSKQWSGFIRSSPNLWQHLDLSNPKRKVKTAFISKAINTARQKLTSATLSSLHDFDKVLHALLRHCPIEHLTLCDTGLQSQNLVEALKKTKHLKSLRLDRGTEIGPTTLAQVIQVCASTLETFECTLARNEEFVGIWSKCERLNTLKVTLTGDASRSRPGNAAANAPIAPGLGGALLPTLHEFTPILQSLTIHDKKARSQLHSVLDLQNLGGLERLDLELPIESAHQLLLPPTLIHLRLEQLLEFGLRPSSVCDDNIADVITEKLPSLHTVDLSGTDITGVGVKKLLRNSNLKNLVVNDCRYLGSDAVAWAREHAVKVAYKMSSSETGGKKVRY</sequence>
<feature type="compositionally biased region" description="Basic and acidic residues" evidence="3">
    <location>
        <begin position="19"/>
        <end position="32"/>
    </location>
</feature>
<dbReference type="PANTHER" id="PTHR22904:SF523">
    <property type="entry name" value="STRESS-INDUCED-PHOSPHOPROTEIN 1"/>
    <property type="match status" value="1"/>
</dbReference>
<feature type="region of interest" description="Disordered" evidence="3">
    <location>
        <begin position="1"/>
        <end position="61"/>
    </location>
</feature>
<proteinExistence type="predicted"/>
<dbReference type="InterPro" id="IPR011990">
    <property type="entry name" value="TPR-like_helical_dom_sf"/>
</dbReference>
<evidence type="ECO:0000256" key="1">
    <source>
        <dbReference type="ARBA" id="ARBA00022737"/>
    </source>
</evidence>
<dbReference type="Proteomes" id="UP000270230">
    <property type="component" value="Unassembled WGS sequence"/>
</dbReference>
<gene>
    <name evidence="5" type="ORF">D0865_07732</name>
</gene>
<evidence type="ECO:0000313" key="5">
    <source>
        <dbReference type="EMBL" id="RMY49038.1"/>
    </source>
</evidence>
<name>A0A3M7CAD6_HORWE</name>
<dbReference type="Pfam" id="PF12937">
    <property type="entry name" value="F-box-like"/>
    <property type="match status" value="1"/>
</dbReference>
<dbReference type="SUPFAM" id="SSF52047">
    <property type="entry name" value="RNI-like"/>
    <property type="match status" value="1"/>
</dbReference>
<comment type="caution">
    <text evidence="5">The sequence shown here is derived from an EMBL/GenBank/DDBJ whole genome shotgun (WGS) entry which is preliminary data.</text>
</comment>
<organism evidence="5 6">
    <name type="scientific">Hortaea werneckii</name>
    <name type="common">Black yeast</name>
    <name type="synonym">Cladosporium werneckii</name>
    <dbReference type="NCBI Taxonomy" id="91943"/>
    <lineage>
        <taxon>Eukaryota</taxon>
        <taxon>Fungi</taxon>
        <taxon>Dikarya</taxon>
        <taxon>Ascomycota</taxon>
        <taxon>Pezizomycotina</taxon>
        <taxon>Dothideomycetes</taxon>
        <taxon>Dothideomycetidae</taxon>
        <taxon>Mycosphaerellales</taxon>
        <taxon>Teratosphaeriaceae</taxon>
        <taxon>Hortaea</taxon>
    </lineage>
</organism>
<dbReference type="OrthoDB" id="629492at2759"/>
<feature type="domain" description="F-box" evidence="4">
    <location>
        <begin position="640"/>
        <end position="687"/>
    </location>
</feature>
<dbReference type="PROSITE" id="PS50181">
    <property type="entry name" value="FBOX"/>
    <property type="match status" value="1"/>
</dbReference>
<dbReference type="InterPro" id="IPR001810">
    <property type="entry name" value="F-box_dom"/>
</dbReference>
<dbReference type="SUPFAM" id="SSF48452">
    <property type="entry name" value="TPR-like"/>
    <property type="match status" value="1"/>
</dbReference>
<dbReference type="GO" id="GO:0051879">
    <property type="term" value="F:Hsp90 protein binding"/>
    <property type="evidence" value="ECO:0007669"/>
    <property type="project" value="TreeGrafter"/>
</dbReference>
<evidence type="ECO:0000256" key="3">
    <source>
        <dbReference type="SAM" id="MobiDB-lite"/>
    </source>
</evidence>
<feature type="compositionally biased region" description="Polar residues" evidence="3">
    <location>
        <begin position="39"/>
        <end position="61"/>
    </location>
</feature>
<evidence type="ECO:0000259" key="4">
    <source>
        <dbReference type="PROSITE" id="PS50181"/>
    </source>
</evidence>
<dbReference type="VEuPathDB" id="FungiDB:BTJ68_11398"/>